<comment type="caution">
    <text evidence="2">The sequence shown here is derived from an EMBL/GenBank/DDBJ whole genome shotgun (WGS) entry which is preliminary data.</text>
</comment>
<reference evidence="2 3" key="1">
    <citation type="journal article" date="2016" name="Nat. Commun.">
        <title>Thousands of microbial genomes shed light on interconnected biogeochemical processes in an aquifer system.</title>
        <authorList>
            <person name="Anantharaman K."/>
            <person name="Brown C.T."/>
            <person name="Hug L.A."/>
            <person name="Sharon I."/>
            <person name="Castelle C.J."/>
            <person name="Probst A.J."/>
            <person name="Thomas B.C."/>
            <person name="Singh A."/>
            <person name="Wilkins M.J."/>
            <person name="Karaoz U."/>
            <person name="Brodie E.L."/>
            <person name="Williams K.H."/>
            <person name="Hubbard S.S."/>
            <person name="Banfield J.F."/>
        </authorList>
    </citation>
    <scope>NUCLEOTIDE SEQUENCE [LARGE SCALE GENOMIC DNA]</scope>
</reference>
<organism evidence="2 3">
    <name type="scientific">Candidatus Schekmanbacteria bacterium RBG_13_48_7</name>
    <dbReference type="NCBI Taxonomy" id="1817878"/>
    <lineage>
        <taxon>Bacteria</taxon>
        <taxon>Candidatus Schekmaniibacteriota</taxon>
    </lineage>
</organism>
<accession>A0A1F7S1S1</accession>
<feature type="signal peptide" evidence="1">
    <location>
        <begin position="1"/>
        <end position="19"/>
    </location>
</feature>
<protein>
    <recommendedName>
        <fullName evidence="4">Phosphodiester glycosidase domain-containing protein</fullName>
    </recommendedName>
</protein>
<sequence>MVKLWKLSKCLLVSGLLFSSCFYGNCSKENPKILKMPDIQLPVTISGHLSTNETVSDNIIDADIEWKLTSDEPLKKNYKVALHFMDQDGEVLFVDDHLPSVPSSQWKKDEVIKYSRPIYIPFAVDQKTASVVIGLYDEKNPQEKIGLNGLQNVYKPARYVLGTLKILPCDDFTLDTERMDFKKGWYNLERDVRNRLQWRWTKEEAVCSIRNPKKQAVLYIRGWVPEFESPATVSIVLNGQSLEQFTAKDEFIKKYEINKELLGTSEWIDLVLKTDKLYSPSEHGQTSDPRNLGIMVKRIFFR</sequence>
<feature type="chain" id="PRO_5009532328" description="Phosphodiester glycosidase domain-containing protein" evidence="1">
    <location>
        <begin position="20"/>
        <end position="302"/>
    </location>
</feature>
<evidence type="ECO:0000313" key="2">
    <source>
        <dbReference type="EMBL" id="OGL47027.1"/>
    </source>
</evidence>
<keyword evidence="1" id="KW-0732">Signal</keyword>
<dbReference type="EMBL" id="MGDD01000101">
    <property type="protein sequence ID" value="OGL47027.1"/>
    <property type="molecule type" value="Genomic_DNA"/>
</dbReference>
<proteinExistence type="predicted"/>
<evidence type="ECO:0000256" key="1">
    <source>
        <dbReference type="SAM" id="SignalP"/>
    </source>
</evidence>
<dbReference type="AlphaFoldDB" id="A0A1F7S1S1"/>
<evidence type="ECO:0008006" key="4">
    <source>
        <dbReference type="Google" id="ProtNLM"/>
    </source>
</evidence>
<evidence type="ECO:0000313" key="3">
    <source>
        <dbReference type="Proteomes" id="UP000179266"/>
    </source>
</evidence>
<gene>
    <name evidence="2" type="ORF">A2161_17550</name>
</gene>
<name>A0A1F7S1S1_9BACT</name>
<dbReference type="PROSITE" id="PS51257">
    <property type="entry name" value="PROKAR_LIPOPROTEIN"/>
    <property type="match status" value="1"/>
</dbReference>
<dbReference type="Proteomes" id="UP000179266">
    <property type="component" value="Unassembled WGS sequence"/>
</dbReference>